<reference evidence="5" key="3">
    <citation type="submission" date="2025-04" db="UniProtKB">
        <authorList>
            <consortium name="RefSeq"/>
        </authorList>
    </citation>
    <scope>IDENTIFICATION</scope>
    <source>
        <strain evidence="5">S238N-H82</strain>
        <tissue evidence="5">Testes</tissue>
    </source>
</reference>
<feature type="signal peptide" evidence="2">
    <location>
        <begin position="1"/>
        <end position="20"/>
    </location>
</feature>
<protein>
    <submittedName>
        <fullName evidence="5">Uncharacterized protein LOC118406848</fullName>
    </submittedName>
</protein>
<dbReference type="KEGG" id="bfo:118406848"/>
<feature type="transmembrane region" description="Helical" evidence="1">
    <location>
        <begin position="108"/>
        <end position="129"/>
    </location>
</feature>
<keyword evidence="1" id="KW-1133">Transmembrane helix</keyword>
<reference evidence="3" key="1">
    <citation type="journal article" date="2008" name="Nature">
        <title>The amphioxus genome and the evolution of the chordate karyotype.</title>
        <authorList>
            <consortium name="US DOE Joint Genome Institute (JGI-PGF)"/>
            <person name="Putnam N.H."/>
            <person name="Butts T."/>
            <person name="Ferrier D.E.K."/>
            <person name="Furlong R.F."/>
            <person name="Hellsten U."/>
            <person name="Kawashima T."/>
            <person name="Robinson-Rechavi M."/>
            <person name="Shoguchi E."/>
            <person name="Terry A."/>
            <person name="Yu J.-K."/>
            <person name="Benito-Gutierrez E.L."/>
            <person name="Dubchak I."/>
            <person name="Garcia-Fernandez J."/>
            <person name="Gibson-Brown J.J."/>
            <person name="Grigoriev I.V."/>
            <person name="Horton A.C."/>
            <person name="de Jong P.J."/>
            <person name="Jurka J."/>
            <person name="Kapitonov V.V."/>
            <person name="Kohara Y."/>
            <person name="Kuroki Y."/>
            <person name="Lindquist E."/>
            <person name="Lucas S."/>
            <person name="Osoegawa K."/>
            <person name="Pennacchio L.A."/>
            <person name="Salamov A.A."/>
            <person name="Satou Y."/>
            <person name="Sauka-Spengler T."/>
            <person name="Schmutz J."/>
            <person name="Shin-I T."/>
            <person name="Toyoda A."/>
            <person name="Bronner-Fraser M."/>
            <person name="Fujiyama A."/>
            <person name="Holland L.Z."/>
            <person name="Holland P.W.H."/>
            <person name="Satoh N."/>
            <person name="Rokhsar D.S."/>
        </authorList>
    </citation>
    <scope>NUCLEOTIDE SEQUENCE [LARGE SCALE GENOMIC DNA]</scope>
    <source>
        <strain evidence="3">S238N-H82</strain>
        <tissue evidence="3">Testes</tissue>
    </source>
</reference>
<evidence type="ECO:0000313" key="4">
    <source>
        <dbReference type="Proteomes" id="UP000001554"/>
    </source>
</evidence>
<reference evidence="4" key="2">
    <citation type="journal article" date="2020" name="Nat. Ecol. Evol.">
        <title>Deeply conserved synteny resolves early events in vertebrate evolution.</title>
        <authorList>
            <person name="Simakov O."/>
            <person name="Marletaz F."/>
            <person name="Yue J.X."/>
            <person name="O'Connell B."/>
            <person name="Jenkins J."/>
            <person name="Brandt A."/>
            <person name="Calef R."/>
            <person name="Tung C.H."/>
            <person name="Huang T.K."/>
            <person name="Schmutz J."/>
            <person name="Satoh N."/>
            <person name="Yu J.K."/>
            <person name="Putnam N.H."/>
            <person name="Green R.E."/>
            <person name="Rokhsar D.S."/>
        </authorList>
    </citation>
    <scope>NUCLEOTIDE SEQUENCE [LARGE SCALE GENOMIC DNA]</scope>
    <source>
        <strain evidence="4">S238N-H82</strain>
    </source>
</reference>
<dbReference type="OrthoDB" id="10057367at2759"/>
<dbReference type="RefSeq" id="XP_035663095.1">
    <property type="nucleotide sequence ID" value="XM_035807202.1"/>
</dbReference>
<dbReference type="EMBL" id="GG666489">
    <property type="protein sequence ID" value="EEN63718.1"/>
    <property type="molecule type" value="Genomic_DNA"/>
</dbReference>
<organism>
    <name type="scientific">Branchiostoma floridae</name>
    <name type="common">Florida lancelet</name>
    <name type="synonym">Amphioxus</name>
    <dbReference type="NCBI Taxonomy" id="7739"/>
    <lineage>
        <taxon>Eukaryota</taxon>
        <taxon>Metazoa</taxon>
        <taxon>Chordata</taxon>
        <taxon>Cephalochordata</taxon>
        <taxon>Leptocardii</taxon>
        <taxon>Amphioxiformes</taxon>
        <taxon>Branchiostomatidae</taxon>
        <taxon>Branchiostoma</taxon>
    </lineage>
</organism>
<dbReference type="AlphaFoldDB" id="C3Y790"/>
<dbReference type="InParanoid" id="C3Y790"/>
<evidence type="ECO:0000256" key="2">
    <source>
        <dbReference type="SAM" id="SignalP"/>
    </source>
</evidence>
<name>C3Y790_BRAFL</name>
<feature type="chain" id="PRO_5044729152" evidence="2">
    <location>
        <begin position="21"/>
        <end position="130"/>
    </location>
</feature>
<dbReference type="GeneID" id="118406848"/>
<keyword evidence="2" id="KW-0732">Signal</keyword>
<dbReference type="OMA" id="GLDCIQC"/>
<keyword evidence="1" id="KW-0472">Membrane</keyword>
<accession>C3Y790</accession>
<gene>
    <name evidence="5" type="primary">LOC118406848</name>
    <name evidence="3" type="ORF">BRAFLDRAFT_123260</name>
</gene>
<proteinExistence type="predicted"/>
<evidence type="ECO:0000313" key="5">
    <source>
        <dbReference type="RefSeq" id="XP_035663095.1"/>
    </source>
</evidence>
<sequence length="130" mass="13406">MSGRLLLLVALASIFTVSYGLDCIQCVGTSANDNCQSQSTPTNATTCATGSYCAVISVTTSDAWTSFVRSCTTTNTNEGCFSVLFIRTCSTYCTTDGCNNGDAGSGAGMVRASALFLIVSAILSAILSVY</sequence>
<evidence type="ECO:0000256" key="1">
    <source>
        <dbReference type="SAM" id="Phobius"/>
    </source>
</evidence>
<dbReference type="Proteomes" id="UP000001554">
    <property type="component" value="Chromosome 19"/>
</dbReference>
<evidence type="ECO:0000313" key="3">
    <source>
        <dbReference type="EMBL" id="EEN63718.1"/>
    </source>
</evidence>
<dbReference type="InterPro" id="IPR045860">
    <property type="entry name" value="Snake_toxin-like_sf"/>
</dbReference>
<keyword evidence="4" id="KW-1185">Reference proteome</keyword>
<keyword evidence="1" id="KW-0812">Transmembrane</keyword>
<dbReference type="SUPFAM" id="SSF57302">
    <property type="entry name" value="Snake toxin-like"/>
    <property type="match status" value="1"/>
</dbReference>